<dbReference type="OrthoDB" id="9808890at2"/>
<evidence type="ECO:0000256" key="4">
    <source>
        <dbReference type="ARBA" id="ARBA00022807"/>
    </source>
</evidence>
<dbReference type="InterPro" id="IPR051202">
    <property type="entry name" value="Peptidase_C40"/>
</dbReference>
<protein>
    <submittedName>
        <fullName evidence="6">NlpC/P60 family protein</fullName>
    </submittedName>
</protein>
<evidence type="ECO:0000313" key="7">
    <source>
        <dbReference type="Proteomes" id="UP000461768"/>
    </source>
</evidence>
<evidence type="ECO:0000313" key="6">
    <source>
        <dbReference type="EMBL" id="KAB1438471.1"/>
    </source>
</evidence>
<keyword evidence="3" id="KW-0378">Hydrolase</keyword>
<dbReference type="RefSeq" id="WP_151145965.1">
    <property type="nucleotide sequence ID" value="NZ_WAGX01000005.1"/>
</dbReference>
<comment type="caution">
    <text evidence="6">The sequence shown here is derived from an EMBL/GenBank/DDBJ whole genome shotgun (WGS) entry which is preliminary data.</text>
</comment>
<dbReference type="Pfam" id="PF00877">
    <property type="entry name" value="NLPC_P60"/>
    <property type="match status" value="1"/>
</dbReference>
<keyword evidence="4" id="KW-0788">Thiol protease</keyword>
<dbReference type="InterPro" id="IPR000064">
    <property type="entry name" value="NLP_P60_dom"/>
</dbReference>
<dbReference type="InterPro" id="IPR038765">
    <property type="entry name" value="Papain-like_cys_pep_sf"/>
</dbReference>
<dbReference type="Gene3D" id="3.90.1720.10">
    <property type="entry name" value="endopeptidase domain like (from Nostoc punctiforme)"/>
    <property type="match status" value="1"/>
</dbReference>
<accession>A0A7V7QL18</accession>
<organism evidence="6 7">
    <name type="scientific">Candidatus Galacturonatibacter soehngenii</name>
    <dbReference type="NCBI Taxonomy" id="2307010"/>
    <lineage>
        <taxon>Bacteria</taxon>
        <taxon>Bacillati</taxon>
        <taxon>Bacillota</taxon>
        <taxon>Clostridia</taxon>
        <taxon>Lachnospirales</taxon>
        <taxon>Lachnospiraceae</taxon>
        <taxon>Candidatus Galacturonatibacter</taxon>
    </lineage>
</organism>
<feature type="domain" description="NlpC/P60" evidence="5">
    <location>
        <begin position="153"/>
        <end position="275"/>
    </location>
</feature>
<keyword evidence="7" id="KW-1185">Reference proteome</keyword>
<gene>
    <name evidence="6" type="ORF">F7O84_13095</name>
</gene>
<proteinExistence type="inferred from homology"/>
<dbReference type="Proteomes" id="UP000461768">
    <property type="component" value="Unassembled WGS sequence"/>
</dbReference>
<dbReference type="PROSITE" id="PS51935">
    <property type="entry name" value="NLPC_P60"/>
    <property type="match status" value="1"/>
</dbReference>
<keyword evidence="2" id="KW-0645">Protease</keyword>
<evidence type="ECO:0000259" key="5">
    <source>
        <dbReference type="PROSITE" id="PS51935"/>
    </source>
</evidence>
<sequence>MKGIANKTLVPVYEKPDCNSSLSDELLYGMPVTVIKSCIPSINKWVYIMTEYQYTGYVKRQDLVLEECNQSYTKWEHAPKKRVTKVYADVLSESRVKGRVVMELTKGAIIAYCGLVMQEQAGWAKVMLADGCYGYMIDEFLEEPRNAWNVSEDRMRQQLVQIAMQYLGTQYRWGGKSPLGIDCSGLTSMAYLINGILIHRDAKMVEGFPVHEIAFEDRKPGDLLYFKGHIAMAIDERRYIHATAKMGSNGVVINSLCPEDSDYREDLAKGILAVGSVF</sequence>
<dbReference type="Gene3D" id="2.30.30.40">
    <property type="entry name" value="SH3 Domains"/>
    <property type="match status" value="2"/>
</dbReference>
<reference evidence="6 7" key="1">
    <citation type="submission" date="2019-09" db="EMBL/GenBank/DDBJ databases">
        <authorList>
            <person name="Valk L.C."/>
        </authorList>
    </citation>
    <scope>NUCLEOTIDE SEQUENCE [LARGE SCALE GENOMIC DNA]</scope>
    <source>
        <strain evidence="6">GalUA</strain>
    </source>
</reference>
<dbReference type="GO" id="GO:0006508">
    <property type="term" value="P:proteolysis"/>
    <property type="evidence" value="ECO:0007669"/>
    <property type="project" value="UniProtKB-KW"/>
</dbReference>
<name>A0A7V7QL18_9FIRM</name>
<dbReference type="GO" id="GO:0008234">
    <property type="term" value="F:cysteine-type peptidase activity"/>
    <property type="evidence" value="ECO:0007669"/>
    <property type="project" value="UniProtKB-KW"/>
</dbReference>
<evidence type="ECO:0000256" key="3">
    <source>
        <dbReference type="ARBA" id="ARBA00022801"/>
    </source>
</evidence>
<dbReference type="EMBL" id="WAGX01000005">
    <property type="protein sequence ID" value="KAB1438471.1"/>
    <property type="molecule type" value="Genomic_DNA"/>
</dbReference>
<evidence type="ECO:0000256" key="2">
    <source>
        <dbReference type="ARBA" id="ARBA00022670"/>
    </source>
</evidence>
<dbReference type="PANTHER" id="PTHR47053">
    <property type="entry name" value="MUREIN DD-ENDOPEPTIDASE MEPH-RELATED"/>
    <property type="match status" value="1"/>
</dbReference>
<reference evidence="6 7" key="2">
    <citation type="submission" date="2020-02" db="EMBL/GenBank/DDBJ databases">
        <title>Candidatus Galacturonibacter soehngenii shows hetero-acetogenic catabolism of galacturonic acid but lacks a canonical carbon monoxide dehydrogenase/acetyl-CoA synthase complex.</title>
        <authorList>
            <person name="Diender M."/>
            <person name="Stouten G.R."/>
            <person name="Petersen J.F."/>
            <person name="Nielsen P.H."/>
            <person name="Dueholm M.S."/>
            <person name="Pronk J.T."/>
            <person name="Van Loosdrecht M.C.M."/>
        </authorList>
    </citation>
    <scope>NUCLEOTIDE SEQUENCE [LARGE SCALE GENOMIC DNA]</scope>
    <source>
        <strain evidence="6">GalUA</strain>
    </source>
</reference>
<evidence type="ECO:0000256" key="1">
    <source>
        <dbReference type="ARBA" id="ARBA00007074"/>
    </source>
</evidence>
<dbReference type="AlphaFoldDB" id="A0A7V7QL18"/>
<dbReference type="PANTHER" id="PTHR47053:SF1">
    <property type="entry name" value="MUREIN DD-ENDOPEPTIDASE MEPH-RELATED"/>
    <property type="match status" value="1"/>
</dbReference>
<dbReference type="SUPFAM" id="SSF54001">
    <property type="entry name" value="Cysteine proteinases"/>
    <property type="match status" value="1"/>
</dbReference>
<comment type="similarity">
    <text evidence="1">Belongs to the peptidase C40 family.</text>
</comment>